<comment type="caution">
    <text evidence="1">The sequence shown here is derived from an EMBL/GenBank/DDBJ whole genome shotgun (WGS) entry which is preliminary data.</text>
</comment>
<keyword evidence="2" id="KW-1185">Reference proteome</keyword>
<reference evidence="1" key="1">
    <citation type="submission" date="2023-03" db="EMBL/GenBank/DDBJ databases">
        <title>Massive genome expansion in bonnet fungi (Mycena s.s.) driven by repeated elements and novel gene families across ecological guilds.</title>
        <authorList>
            <consortium name="Lawrence Berkeley National Laboratory"/>
            <person name="Harder C.B."/>
            <person name="Miyauchi S."/>
            <person name="Viragh M."/>
            <person name="Kuo A."/>
            <person name="Thoen E."/>
            <person name="Andreopoulos B."/>
            <person name="Lu D."/>
            <person name="Skrede I."/>
            <person name="Drula E."/>
            <person name="Henrissat B."/>
            <person name="Morin E."/>
            <person name="Kohler A."/>
            <person name="Barry K."/>
            <person name="LaButti K."/>
            <person name="Morin E."/>
            <person name="Salamov A."/>
            <person name="Lipzen A."/>
            <person name="Mereny Z."/>
            <person name="Hegedus B."/>
            <person name="Baldrian P."/>
            <person name="Stursova M."/>
            <person name="Weitz H."/>
            <person name="Taylor A."/>
            <person name="Grigoriev I.V."/>
            <person name="Nagy L.G."/>
            <person name="Martin F."/>
            <person name="Kauserud H."/>
        </authorList>
    </citation>
    <scope>NUCLEOTIDE SEQUENCE</scope>
    <source>
        <strain evidence="1">9284</strain>
    </source>
</reference>
<gene>
    <name evidence="1" type="ORF">FB45DRAFT_1013615</name>
</gene>
<protein>
    <submittedName>
        <fullName evidence="1">Uncharacterized protein</fullName>
    </submittedName>
</protein>
<organism evidence="1 2">
    <name type="scientific">Roridomyces roridus</name>
    <dbReference type="NCBI Taxonomy" id="1738132"/>
    <lineage>
        <taxon>Eukaryota</taxon>
        <taxon>Fungi</taxon>
        <taxon>Dikarya</taxon>
        <taxon>Basidiomycota</taxon>
        <taxon>Agaricomycotina</taxon>
        <taxon>Agaricomycetes</taxon>
        <taxon>Agaricomycetidae</taxon>
        <taxon>Agaricales</taxon>
        <taxon>Marasmiineae</taxon>
        <taxon>Mycenaceae</taxon>
        <taxon>Roridomyces</taxon>
    </lineage>
</organism>
<sequence length="487" mass="54186">MSMNGRIAGKEKPIAGEATAIKCSGAQTSLMSRGSETVDIGTRLTDSEGCNPKLDSLNLDLLPNLTQIDAYQISEPFNRFLARLPRNNRIETINVLSMSLVSTESFESAVLERSMPALKRVNAQVSGSILSLAAWSRPPPWEETVRRIEATFPRITESGLLRVVYVSPERLLPSTTMSSPLFPQETWDEIVDHIAGHFDEKMHMAELNRLLWPVAIPWSNVLQLTLGSMEAAAGSTILQNVAKLVGLASLRGLVFRIGRWDPTHLCNIFASCTSVKRLIFVQCWPPPLTAPFVQSAVTFARPEFITFSASDPIIDLILEPTCPFDLSRLTRLKFVDLDNPRINNLLGRVGRTLTQLHLHGHDQNLDNLNLELLPSLTQIDVFQISEHFNRLLARLPTTNCIETINVLPMGLTSYEAALESALLGRSMPALKRVNVQVSGGIPGMEAWSRSPPWEETVRGIEDAFPRLYERGLLRVVFVPFPGSTIFW</sequence>
<name>A0AAD7AYJ7_9AGAR</name>
<dbReference type="AlphaFoldDB" id="A0AAD7AYJ7"/>
<accession>A0AAD7AYJ7</accession>
<evidence type="ECO:0000313" key="1">
    <source>
        <dbReference type="EMBL" id="KAJ7604263.1"/>
    </source>
</evidence>
<dbReference type="SUPFAM" id="SSF52047">
    <property type="entry name" value="RNI-like"/>
    <property type="match status" value="1"/>
</dbReference>
<proteinExistence type="predicted"/>
<evidence type="ECO:0000313" key="2">
    <source>
        <dbReference type="Proteomes" id="UP001221142"/>
    </source>
</evidence>
<dbReference type="EMBL" id="JARKIF010000111">
    <property type="protein sequence ID" value="KAJ7604263.1"/>
    <property type="molecule type" value="Genomic_DNA"/>
</dbReference>
<dbReference type="Proteomes" id="UP001221142">
    <property type="component" value="Unassembled WGS sequence"/>
</dbReference>